<dbReference type="GO" id="GO:0000978">
    <property type="term" value="F:RNA polymerase II cis-regulatory region sequence-specific DNA binding"/>
    <property type="evidence" value="ECO:0007669"/>
    <property type="project" value="TreeGrafter"/>
</dbReference>
<dbReference type="PANTHER" id="PTHR11829">
    <property type="entry name" value="FORKHEAD BOX PROTEIN"/>
    <property type="match status" value="1"/>
</dbReference>
<keyword evidence="1 3" id="KW-0238">DNA-binding</keyword>
<evidence type="ECO:0000256" key="4">
    <source>
        <dbReference type="SAM" id="MobiDB-lite"/>
    </source>
</evidence>
<dbReference type="InterPro" id="IPR001766">
    <property type="entry name" value="Fork_head_dom"/>
</dbReference>
<dbReference type="GO" id="GO:0000981">
    <property type="term" value="F:DNA-binding transcription factor activity, RNA polymerase II-specific"/>
    <property type="evidence" value="ECO:0007669"/>
    <property type="project" value="TreeGrafter"/>
</dbReference>
<dbReference type="GO" id="GO:0009653">
    <property type="term" value="P:anatomical structure morphogenesis"/>
    <property type="evidence" value="ECO:0007669"/>
    <property type="project" value="TreeGrafter"/>
</dbReference>
<dbReference type="SMART" id="SM00339">
    <property type="entry name" value="FH"/>
    <property type="match status" value="1"/>
</dbReference>
<accession>A0A0A8K7P1</accession>
<feature type="region of interest" description="Disordered" evidence="4">
    <location>
        <begin position="49"/>
        <end position="82"/>
    </location>
</feature>
<dbReference type="GO" id="GO:0005634">
    <property type="term" value="C:nucleus"/>
    <property type="evidence" value="ECO:0007669"/>
    <property type="project" value="UniProtKB-SubCell"/>
</dbReference>
<reference evidence="6" key="1">
    <citation type="submission" date="2013-06" db="EMBL/GenBank/DDBJ databases">
        <title>Nodal signalling determines biradial asymmetry in Hydra.</title>
        <authorList>
            <person name="Watanabe H."/>
            <person name="Schmidt H."/>
            <person name="Kuhn A."/>
            <person name="Oezbek S."/>
            <person name="Hobmayer B."/>
            <person name="Holstein T.W."/>
        </authorList>
    </citation>
    <scope>NUCLEOTIDE SEQUENCE</scope>
</reference>
<dbReference type="Pfam" id="PF00250">
    <property type="entry name" value="Forkhead"/>
    <property type="match status" value="1"/>
</dbReference>
<feature type="compositionally biased region" description="Polar residues" evidence="4">
    <location>
        <begin position="57"/>
        <end position="68"/>
    </location>
</feature>
<dbReference type="KEGG" id="adf:107351790"/>
<evidence type="ECO:0000256" key="1">
    <source>
        <dbReference type="ARBA" id="ARBA00023125"/>
    </source>
</evidence>
<dbReference type="GO" id="GO:0030154">
    <property type="term" value="P:cell differentiation"/>
    <property type="evidence" value="ECO:0007669"/>
    <property type="project" value="TreeGrafter"/>
</dbReference>
<dbReference type="InterPro" id="IPR036390">
    <property type="entry name" value="WH_DNA-bd_sf"/>
</dbReference>
<gene>
    <name evidence="6" type="primary">AdiFoxD</name>
    <name evidence="6" type="synonym">E</name>
</gene>
<evidence type="ECO:0000259" key="5">
    <source>
        <dbReference type="PROSITE" id="PS50039"/>
    </source>
</evidence>
<dbReference type="InterPro" id="IPR018122">
    <property type="entry name" value="TF_fork_head_CS_1"/>
</dbReference>
<dbReference type="PRINTS" id="PR00053">
    <property type="entry name" value="FORKHEAD"/>
</dbReference>
<dbReference type="AlphaFoldDB" id="A0A0A8K7P1"/>
<dbReference type="FunFam" id="1.10.10.10:FF:000598">
    <property type="entry name" value="forkhead box protein I1 isoform X2"/>
    <property type="match status" value="1"/>
</dbReference>
<dbReference type="PANTHER" id="PTHR11829:SF402">
    <property type="entry name" value="FORK HEAD DOMAIN-CONTAINING PROTEIN FD3-RELATED"/>
    <property type="match status" value="1"/>
</dbReference>
<name>A0A0A8K7P1_ACRDI</name>
<dbReference type="PROSITE" id="PS00657">
    <property type="entry name" value="FORK_HEAD_1"/>
    <property type="match status" value="1"/>
</dbReference>
<feature type="DNA-binding region" description="Fork-head" evidence="3">
    <location>
        <begin position="83"/>
        <end position="177"/>
    </location>
</feature>
<evidence type="ECO:0000256" key="3">
    <source>
        <dbReference type="PROSITE-ProRule" id="PRU00089"/>
    </source>
</evidence>
<proteinExistence type="predicted"/>
<evidence type="ECO:0000313" key="6">
    <source>
        <dbReference type="EMBL" id="BAQ19117.1"/>
    </source>
</evidence>
<organism evidence="6">
    <name type="scientific">Acropora digitifera</name>
    <name type="common">Staghorn coral</name>
    <dbReference type="NCBI Taxonomy" id="70779"/>
    <lineage>
        <taxon>Eukaryota</taxon>
        <taxon>Metazoa</taxon>
        <taxon>Cnidaria</taxon>
        <taxon>Anthozoa</taxon>
        <taxon>Hexacorallia</taxon>
        <taxon>Scleractinia</taxon>
        <taxon>Astrocoeniina</taxon>
        <taxon>Acroporidae</taxon>
        <taxon>Acropora</taxon>
    </lineage>
</organism>
<evidence type="ECO:0000256" key="2">
    <source>
        <dbReference type="ARBA" id="ARBA00023242"/>
    </source>
</evidence>
<dbReference type="InterPro" id="IPR050211">
    <property type="entry name" value="FOX_domain-containing"/>
</dbReference>
<feature type="domain" description="Fork-head" evidence="5">
    <location>
        <begin position="83"/>
        <end position="177"/>
    </location>
</feature>
<sequence>MNTLRGFKQNSSIQTGLDWTGFTAAMEVDKGNLFAKPQEVDNLKLSGSDLECEETNRSPQDNESSEANADNKKSRTNRKSRRRPPYSYIALIAMAIQHASEKRLTLDGICKFIRDRFPFYRDTYPSWKICIRNNLSLNDCFIKTGVKSDEPLKGNYWTLDPESYNMFENGSFLRRKTRFKRQDPNKMETKAIVEPGTHGFTTALDFHSRFGSSSLMSQMSFSALEPPKVPGIAPFGIPLQYYSPSSSADPLLVHSQLPYLPYYQHISCTQCNLCESSKHFHPYLRL</sequence>
<dbReference type="PROSITE" id="PS50039">
    <property type="entry name" value="FORK_HEAD_3"/>
    <property type="match status" value="1"/>
</dbReference>
<dbReference type="InterPro" id="IPR036388">
    <property type="entry name" value="WH-like_DNA-bd_sf"/>
</dbReference>
<dbReference type="EMBL" id="AB823889">
    <property type="protein sequence ID" value="BAQ19117.1"/>
    <property type="molecule type" value="Genomic_DNA"/>
</dbReference>
<dbReference type="OrthoDB" id="5402974at2759"/>
<keyword evidence="2 3" id="KW-0539">Nucleus</keyword>
<comment type="subcellular location">
    <subcellularLocation>
        <location evidence="3">Nucleus</location>
    </subcellularLocation>
</comment>
<protein>
    <submittedName>
        <fullName evidence="6">Forkhead box D/E protein</fullName>
    </submittedName>
</protein>
<dbReference type="SUPFAM" id="SSF46785">
    <property type="entry name" value="Winged helix' DNA-binding domain"/>
    <property type="match status" value="1"/>
</dbReference>
<dbReference type="Gene3D" id="1.10.10.10">
    <property type="entry name" value="Winged helix-like DNA-binding domain superfamily/Winged helix DNA-binding domain"/>
    <property type="match status" value="1"/>
</dbReference>